<evidence type="ECO:0000313" key="1">
    <source>
        <dbReference type="EMBL" id="CAG8806508.1"/>
    </source>
</evidence>
<protein>
    <submittedName>
        <fullName evidence="1">10126_t:CDS:1</fullName>
    </submittedName>
</protein>
<keyword evidence="2" id="KW-1185">Reference proteome</keyword>
<dbReference type="EMBL" id="CAJVQB010025521">
    <property type="protein sequence ID" value="CAG8806508.1"/>
    <property type="molecule type" value="Genomic_DNA"/>
</dbReference>
<name>A0ABN7VY86_GIGMA</name>
<sequence>MPQQIISSMEGEKMVLNLLTGRWINPNGKLFQKLIHKGFIYTDSLSDYIEDIWGRSKFFFSYPALIPPLSILANRSDIHEKFIISVKSAVMGGMSLFTLEKNKRSSLQNLIQMNYSSANLTTLIGIIWEEEEVKAWRNDVLIKFLHHPNLAPSKHRPGALYDTFTLVNILGPEHILALAQTFY</sequence>
<organism evidence="1 2">
    <name type="scientific">Gigaspora margarita</name>
    <dbReference type="NCBI Taxonomy" id="4874"/>
    <lineage>
        <taxon>Eukaryota</taxon>
        <taxon>Fungi</taxon>
        <taxon>Fungi incertae sedis</taxon>
        <taxon>Mucoromycota</taxon>
        <taxon>Glomeromycotina</taxon>
        <taxon>Glomeromycetes</taxon>
        <taxon>Diversisporales</taxon>
        <taxon>Gigasporaceae</taxon>
        <taxon>Gigaspora</taxon>
    </lineage>
</organism>
<gene>
    <name evidence="1" type="ORF">GMARGA_LOCUS24314</name>
</gene>
<evidence type="ECO:0000313" key="2">
    <source>
        <dbReference type="Proteomes" id="UP000789901"/>
    </source>
</evidence>
<proteinExistence type="predicted"/>
<accession>A0ABN7VY86</accession>
<comment type="caution">
    <text evidence="1">The sequence shown here is derived from an EMBL/GenBank/DDBJ whole genome shotgun (WGS) entry which is preliminary data.</text>
</comment>
<reference evidence="1 2" key="1">
    <citation type="submission" date="2021-06" db="EMBL/GenBank/DDBJ databases">
        <authorList>
            <person name="Kallberg Y."/>
            <person name="Tangrot J."/>
            <person name="Rosling A."/>
        </authorList>
    </citation>
    <scope>NUCLEOTIDE SEQUENCE [LARGE SCALE GENOMIC DNA]</scope>
    <source>
        <strain evidence="1 2">120-4 pot B 10/14</strain>
    </source>
</reference>
<dbReference type="Proteomes" id="UP000789901">
    <property type="component" value="Unassembled WGS sequence"/>
</dbReference>